<evidence type="ECO:0000313" key="7">
    <source>
        <dbReference type="EMBL" id="NMN93696.1"/>
    </source>
</evidence>
<proteinExistence type="predicted"/>
<evidence type="ECO:0000313" key="8">
    <source>
        <dbReference type="Proteomes" id="UP000535543"/>
    </source>
</evidence>
<keyword evidence="1" id="KW-0805">Transcription regulation</keyword>
<dbReference type="PROSITE" id="PS50977">
    <property type="entry name" value="HTH_TETR_2"/>
    <property type="match status" value="1"/>
</dbReference>
<dbReference type="SUPFAM" id="SSF46689">
    <property type="entry name" value="Homeodomain-like"/>
    <property type="match status" value="1"/>
</dbReference>
<accession>A0A848K7W0</accession>
<dbReference type="InterPro" id="IPR023772">
    <property type="entry name" value="DNA-bd_HTH_TetR-type_CS"/>
</dbReference>
<dbReference type="PANTHER" id="PTHR30055:SF158">
    <property type="entry name" value="POSSIBLE TRANSCRIPTIONAL REGULATORY PROTEIN (PROBABLY TETR-FAMILY)"/>
    <property type="match status" value="1"/>
</dbReference>
<name>A0A848K7W0_9NOCA</name>
<protein>
    <submittedName>
        <fullName evidence="7">TetR/AcrR family transcriptional regulator</fullName>
    </submittedName>
</protein>
<keyword evidence="2 4" id="KW-0238">DNA-binding</keyword>
<gene>
    <name evidence="7" type="ORF">FGL95_01415</name>
</gene>
<keyword evidence="3" id="KW-0804">Transcription</keyword>
<dbReference type="PRINTS" id="PR00455">
    <property type="entry name" value="HTHTETR"/>
</dbReference>
<dbReference type="Pfam" id="PF00440">
    <property type="entry name" value="TetR_N"/>
    <property type="match status" value="1"/>
</dbReference>
<dbReference type="InterPro" id="IPR009057">
    <property type="entry name" value="Homeodomain-like_sf"/>
</dbReference>
<evidence type="ECO:0000256" key="2">
    <source>
        <dbReference type="ARBA" id="ARBA00023125"/>
    </source>
</evidence>
<dbReference type="InterPro" id="IPR054129">
    <property type="entry name" value="DesT_TetR_C"/>
</dbReference>
<feature type="region of interest" description="Disordered" evidence="5">
    <location>
        <begin position="1"/>
        <end position="20"/>
    </location>
</feature>
<dbReference type="GO" id="GO:0000976">
    <property type="term" value="F:transcription cis-regulatory region binding"/>
    <property type="evidence" value="ECO:0007669"/>
    <property type="project" value="TreeGrafter"/>
</dbReference>
<dbReference type="Pfam" id="PF21943">
    <property type="entry name" value="TetR_C_46"/>
    <property type="match status" value="1"/>
</dbReference>
<reference evidence="7 8" key="2">
    <citation type="submission" date="2020-06" db="EMBL/GenBank/DDBJ databases">
        <title>Antribacter stalactiti gen. nov., sp. nov., a new member of the family Nacardiaceae isolated from a cave.</title>
        <authorList>
            <person name="Kim I.S."/>
        </authorList>
    </citation>
    <scope>NUCLEOTIDE SEQUENCE [LARGE SCALE GENOMIC DNA]</scope>
    <source>
        <strain evidence="7 8">YC2-7</strain>
    </source>
</reference>
<dbReference type="PANTHER" id="PTHR30055">
    <property type="entry name" value="HTH-TYPE TRANSCRIPTIONAL REGULATOR RUTR"/>
    <property type="match status" value="1"/>
</dbReference>
<feature type="compositionally biased region" description="Basic residues" evidence="5">
    <location>
        <begin position="1"/>
        <end position="16"/>
    </location>
</feature>
<reference evidence="7 8" key="1">
    <citation type="submission" date="2019-05" db="EMBL/GenBank/DDBJ databases">
        <authorList>
            <person name="Lee S.D."/>
        </authorList>
    </citation>
    <scope>NUCLEOTIDE SEQUENCE [LARGE SCALE GENOMIC DNA]</scope>
    <source>
        <strain evidence="7 8">YC2-7</strain>
    </source>
</reference>
<evidence type="ECO:0000259" key="6">
    <source>
        <dbReference type="PROSITE" id="PS50977"/>
    </source>
</evidence>
<organism evidence="7 8">
    <name type="scientific">Antrihabitans stalactiti</name>
    <dbReference type="NCBI Taxonomy" id="2584121"/>
    <lineage>
        <taxon>Bacteria</taxon>
        <taxon>Bacillati</taxon>
        <taxon>Actinomycetota</taxon>
        <taxon>Actinomycetes</taxon>
        <taxon>Mycobacteriales</taxon>
        <taxon>Nocardiaceae</taxon>
        <taxon>Antrihabitans</taxon>
    </lineage>
</organism>
<dbReference type="Gene3D" id="1.10.357.10">
    <property type="entry name" value="Tetracycline Repressor, domain 2"/>
    <property type="match status" value="1"/>
</dbReference>
<feature type="DNA-binding region" description="H-T-H motif" evidence="4">
    <location>
        <begin position="42"/>
        <end position="61"/>
    </location>
</feature>
<dbReference type="Proteomes" id="UP000535543">
    <property type="component" value="Unassembled WGS sequence"/>
</dbReference>
<evidence type="ECO:0000256" key="4">
    <source>
        <dbReference type="PROSITE-ProRule" id="PRU00335"/>
    </source>
</evidence>
<feature type="domain" description="HTH tetR-type" evidence="6">
    <location>
        <begin position="19"/>
        <end position="79"/>
    </location>
</feature>
<evidence type="ECO:0000256" key="3">
    <source>
        <dbReference type="ARBA" id="ARBA00023163"/>
    </source>
</evidence>
<dbReference type="InterPro" id="IPR050109">
    <property type="entry name" value="HTH-type_TetR-like_transc_reg"/>
</dbReference>
<dbReference type="GO" id="GO:0003700">
    <property type="term" value="F:DNA-binding transcription factor activity"/>
    <property type="evidence" value="ECO:0007669"/>
    <property type="project" value="TreeGrafter"/>
</dbReference>
<dbReference type="AlphaFoldDB" id="A0A848K7W0"/>
<comment type="caution">
    <text evidence="7">The sequence shown here is derived from an EMBL/GenBank/DDBJ whole genome shotgun (WGS) entry which is preliminary data.</text>
</comment>
<dbReference type="InterPro" id="IPR001647">
    <property type="entry name" value="HTH_TetR"/>
</dbReference>
<dbReference type="InterPro" id="IPR036271">
    <property type="entry name" value="Tet_transcr_reg_TetR-rel_C_sf"/>
</dbReference>
<evidence type="ECO:0000256" key="1">
    <source>
        <dbReference type="ARBA" id="ARBA00023015"/>
    </source>
</evidence>
<dbReference type="SUPFAM" id="SSF48498">
    <property type="entry name" value="Tetracyclin repressor-like, C-terminal domain"/>
    <property type="match status" value="1"/>
</dbReference>
<dbReference type="EMBL" id="VCQU01000001">
    <property type="protein sequence ID" value="NMN93696.1"/>
    <property type="molecule type" value="Genomic_DNA"/>
</dbReference>
<dbReference type="PROSITE" id="PS01081">
    <property type="entry name" value="HTH_TETR_1"/>
    <property type="match status" value="1"/>
</dbReference>
<evidence type="ECO:0000256" key="5">
    <source>
        <dbReference type="SAM" id="MobiDB-lite"/>
    </source>
</evidence>
<sequence>MTRRHTTKRHGTRRRMPRPDREAQILDLAETLFAERGFRKATMDELSARVGVTKPVIYEYFGSKDGVLSAVLAQARTGLFEATQAAVAGSSGPEDALRRSLQAFFEYTDLHRDAWSLMNHAATLGSGVVADEVDALRRQQADFTAAMMQEYGHPRDEREPEAFALVIIGACDQIARWRESKPDVTPERAAQYVFDVVWSGLRDRIDLE</sequence>
<keyword evidence="8" id="KW-1185">Reference proteome</keyword>